<evidence type="ECO:0000313" key="3">
    <source>
        <dbReference type="Proteomes" id="UP000595221"/>
    </source>
</evidence>
<dbReference type="InterPro" id="IPR025375">
    <property type="entry name" value="DUF4365"/>
</dbReference>
<organism evidence="2 3">
    <name type="scientific">Rothia kristinae</name>
    <dbReference type="NCBI Taxonomy" id="37923"/>
    <lineage>
        <taxon>Bacteria</taxon>
        <taxon>Bacillati</taxon>
        <taxon>Actinomycetota</taxon>
        <taxon>Actinomycetes</taxon>
        <taxon>Micrococcales</taxon>
        <taxon>Micrococcaceae</taxon>
        <taxon>Rothia</taxon>
    </lineage>
</organism>
<reference evidence="2 3" key="1">
    <citation type="submission" date="2020-12" db="EMBL/GenBank/DDBJ databases">
        <title>FDA dAtabase for Regulatory Grade micrObial Sequences (FDA-ARGOS): Supporting development and validation of Infectious Disease Dx tests.</title>
        <authorList>
            <person name="Sproer C."/>
            <person name="Gronow S."/>
            <person name="Severitt S."/>
            <person name="Schroder I."/>
            <person name="Tallon L."/>
            <person name="Sadzewicz L."/>
            <person name="Zhao X."/>
            <person name="Boylan J."/>
            <person name="Ott S."/>
            <person name="Bowen H."/>
            <person name="Vavikolanu K."/>
            <person name="Mehta A."/>
            <person name="Aluvathingal J."/>
            <person name="Nadendla S."/>
            <person name="Lowell S."/>
            <person name="Myers T."/>
            <person name="Yan Y."/>
            <person name="Sichtig H."/>
        </authorList>
    </citation>
    <scope>NUCLEOTIDE SEQUENCE [LARGE SCALE GENOMIC DNA]</scope>
    <source>
        <strain evidence="2 3">FDAARGOS_1001</strain>
    </source>
</reference>
<dbReference type="SUPFAM" id="SSF48371">
    <property type="entry name" value="ARM repeat"/>
    <property type="match status" value="1"/>
</dbReference>
<dbReference type="AlphaFoldDB" id="A0A7T4T4X3"/>
<proteinExistence type="predicted"/>
<sequence>MRAPKNEATGSSGESEVLAQFESLGWAGMIDSRHDTGTDLYLRPRDARRYELGAVMGAQVKTGASYFNSPKKDADGTITGWWFPEDDREHFDYWLRHALPHMVILRDQDRKLSFWVHITPERVVSTGTGAKILVPASQTVEADHNEALSDVALTQLPTPTWDGTAWTGAVHLAPIDEVRHTLITPRLIAPHPNLAPDSISGLEALAMQVLFRDDLARILKPMSLPTLAGENDAEQKGLSLDDAREADDWCWRATAAVHLWHYQGEPADLLQLVDRASTPSERAAASVLCCVYHFDENAPDTALQVLQDALAYDDYSPVDHAWLEAQRARVLLEVGQHEEAFDLAMKTQRIHREAPSDVTAAAIAGACARTSFRASGWMQGDIANIIQRSDNPASWWRTQVMSYGLSAHLSEQFRSWSKDVSIRIGGSNTAHKRLLSAALLASCAGDHDGWRGAIGALAEHFLITTRPTDDPDRVAGRLTLLRLSGDSKSTGRATRHIVHSGPTLAARIAASSVDLSRSTRTTASADIELLTAAGDVLEPAHADEICAWALAMLQEPQDYLERARPTFIVRYKIIDLLKAMVWTLSEDALHNVIDYLLDQPPVTDDGTAQTLARLIHTIPASAWRESDRQRAANRCDGDASYLREAFLRVSAPAVVESREQILQQARAGELIAFEAIDDVRTLPSDAVNALTDRLCGVIDNLIDDAAKGAYSVGGLDPGEALTLLGVWHPSSGRWDRIEALLTAPSVRPQQQSGALQVLAIHGGMLADPIKKQLVEAVSALRNREPVRTFFDDDEDIRGLAAEARAALTDEVVRESLIRELLGGDTVHRAASARIIERFGDKADSELLLALAGDSNETVHDAALRGLSRLVVADRASEGVTTILSQVLASGGRGSAAAVLSGLQTPSGGPAASQLLTIGAQHASAQIRNIASRQSTTD</sequence>
<dbReference type="Gene3D" id="1.25.10.10">
    <property type="entry name" value="Leucine-rich Repeat Variant"/>
    <property type="match status" value="1"/>
</dbReference>
<name>A0A7T4T4X3_9MICC</name>
<dbReference type="Proteomes" id="UP000595221">
    <property type="component" value="Chromosome"/>
</dbReference>
<gene>
    <name evidence="2" type="ORF">I6H58_03020</name>
</gene>
<evidence type="ECO:0000259" key="1">
    <source>
        <dbReference type="Pfam" id="PF14280"/>
    </source>
</evidence>
<dbReference type="InterPro" id="IPR016024">
    <property type="entry name" value="ARM-type_fold"/>
</dbReference>
<evidence type="ECO:0000313" key="2">
    <source>
        <dbReference type="EMBL" id="QQC59944.1"/>
    </source>
</evidence>
<accession>A0A7T4T4X3</accession>
<feature type="domain" description="DUF4365" evidence="1">
    <location>
        <begin position="12"/>
        <end position="151"/>
    </location>
</feature>
<dbReference type="InterPro" id="IPR011989">
    <property type="entry name" value="ARM-like"/>
</dbReference>
<protein>
    <submittedName>
        <fullName evidence="2">DUF4365 domain-containing protein</fullName>
    </submittedName>
</protein>
<dbReference type="EMBL" id="CP066078">
    <property type="protein sequence ID" value="QQC59944.1"/>
    <property type="molecule type" value="Genomic_DNA"/>
</dbReference>
<dbReference type="Pfam" id="PF14280">
    <property type="entry name" value="DUF4365"/>
    <property type="match status" value="1"/>
</dbReference>